<dbReference type="EMBL" id="ASHM01035353">
    <property type="protein sequence ID" value="PNX79125.1"/>
    <property type="molecule type" value="Genomic_DNA"/>
</dbReference>
<reference evidence="1 2" key="2">
    <citation type="journal article" date="2017" name="Front. Plant Sci.">
        <title>Gene Classification and Mining of Molecular Markers Useful in Red Clover (Trifolium pratense) Breeding.</title>
        <authorList>
            <person name="Istvanek J."/>
            <person name="Dluhosova J."/>
            <person name="Dluhos P."/>
            <person name="Patkova L."/>
            <person name="Nedelnik J."/>
            <person name="Repkova J."/>
        </authorList>
    </citation>
    <scope>NUCLEOTIDE SEQUENCE [LARGE SCALE GENOMIC DNA]</scope>
    <source>
        <strain evidence="2">cv. Tatra</strain>
        <tissue evidence="1">Young leaves</tissue>
    </source>
</reference>
<organism evidence="1 2">
    <name type="scientific">Trifolium pratense</name>
    <name type="common">Red clover</name>
    <dbReference type="NCBI Taxonomy" id="57577"/>
    <lineage>
        <taxon>Eukaryota</taxon>
        <taxon>Viridiplantae</taxon>
        <taxon>Streptophyta</taxon>
        <taxon>Embryophyta</taxon>
        <taxon>Tracheophyta</taxon>
        <taxon>Spermatophyta</taxon>
        <taxon>Magnoliopsida</taxon>
        <taxon>eudicotyledons</taxon>
        <taxon>Gunneridae</taxon>
        <taxon>Pentapetalae</taxon>
        <taxon>rosids</taxon>
        <taxon>fabids</taxon>
        <taxon>Fabales</taxon>
        <taxon>Fabaceae</taxon>
        <taxon>Papilionoideae</taxon>
        <taxon>50 kb inversion clade</taxon>
        <taxon>NPAAA clade</taxon>
        <taxon>Hologalegina</taxon>
        <taxon>IRL clade</taxon>
        <taxon>Trifolieae</taxon>
        <taxon>Trifolium</taxon>
    </lineage>
</organism>
<evidence type="ECO:0000313" key="1">
    <source>
        <dbReference type="EMBL" id="PNX79125.1"/>
    </source>
</evidence>
<name>A0A2K3LKQ9_TRIPR</name>
<proteinExistence type="predicted"/>
<dbReference type="AlphaFoldDB" id="A0A2K3LKQ9"/>
<dbReference type="Proteomes" id="UP000236291">
    <property type="component" value="Unassembled WGS sequence"/>
</dbReference>
<sequence>MVQHLPSTLTKSAITLSKLSISSKPITFVALASSFHLSTPPNHVGLLSNHSSMNFNLILIFVPLAVFKPLGYHKVA</sequence>
<protein>
    <submittedName>
        <fullName evidence="1">Uncharacterized protein</fullName>
    </submittedName>
</protein>
<comment type="caution">
    <text evidence="1">The sequence shown here is derived from an EMBL/GenBank/DDBJ whole genome shotgun (WGS) entry which is preliminary data.</text>
</comment>
<evidence type="ECO:0000313" key="2">
    <source>
        <dbReference type="Proteomes" id="UP000236291"/>
    </source>
</evidence>
<gene>
    <name evidence="1" type="ORF">L195_g035109</name>
</gene>
<reference evidence="1 2" key="1">
    <citation type="journal article" date="2014" name="Am. J. Bot.">
        <title>Genome assembly and annotation for red clover (Trifolium pratense; Fabaceae).</title>
        <authorList>
            <person name="Istvanek J."/>
            <person name="Jaros M."/>
            <person name="Krenek A."/>
            <person name="Repkova J."/>
        </authorList>
    </citation>
    <scope>NUCLEOTIDE SEQUENCE [LARGE SCALE GENOMIC DNA]</scope>
    <source>
        <strain evidence="2">cv. Tatra</strain>
        <tissue evidence="1">Young leaves</tissue>
    </source>
</reference>
<accession>A0A2K3LKQ9</accession>